<dbReference type="Proteomes" id="UP000623467">
    <property type="component" value="Unassembled WGS sequence"/>
</dbReference>
<dbReference type="AlphaFoldDB" id="A0A8H6YFU2"/>
<accession>A0A8H6YFU2</accession>
<protein>
    <submittedName>
        <fullName evidence="1">F-box domain-containing protein</fullName>
    </submittedName>
</protein>
<organism evidence="1 2">
    <name type="scientific">Mycena sanguinolenta</name>
    <dbReference type="NCBI Taxonomy" id="230812"/>
    <lineage>
        <taxon>Eukaryota</taxon>
        <taxon>Fungi</taxon>
        <taxon>Dikarya</taxon>
        <taxon>Basidiomycota</taxon>
        <taxon>Agaricomycotina</taxon>
        <taxon>Agaricomycetes</taxon>
        <taxon>Agaricomycetidae</taxon>
        <taxon>Agaricales</taxon>
        <taxon>Marasmiineae</taxon>
        <taxon>Mycenaceae</taxon>
        <taxon>Mycena</taxon>
    </lineage>
</organism>
<evidence type="ECO:0000313" key="2">
    <source>
        <dbReference type="Proteomes" id="UP000623467"/>
    </source>
</evidence>
<comment type="caution">
    <text evidence="1">The sequence shown here is derived from an EMBL/GenBank/DDBJ whole genome shotgun (WGS) entry which is preliminary data.</text>
</comment>
<reference evidence="1" key="1">
    <citation type="submission" date="2020-05" db="EMBL/GenBank/DDBJ databases">
        <title>Mycena genomes resolve the evolution of fungal bioluminescence.</title>
        <authorList>
            <person name="Tsai I.J."/>
        </authorList>
    </citation>
    <scope>NUCLEOTIDE SEQUENCE</scope>
    <source>
        <strain evidence="1">160909Yilan</strain>
    </source>
</reference>
<dbReference type="EMBL" id="JACAZH010000010">
    <property type="protein sequence ID" value="KAF7357215.1"/>
    <property type="molecule type" value="Genomic_DNA"/>
</dbReference>
<keyword evidence="2" id="KW-1185">Reference proteome</keyword>
<proteinExistence type="predicted"/>
<gene>
    <name evidence="1" type="ORF">MSAN_01316400</name>
</gene>
<name>A0A8H6YFU2_9AGAR</name>
<sequence length="709" mass="79325">MAQPPTAPSASALEFENDVFDSASAALPFTFADPAQEMSGQLVRDPAAINYVACEAWKTLRISHKRRTGSVRTKNLNLFPSTHLDIILEVLRYLHPLELVQVERTDQSFHDLLNAPITESIWRDSFLVETHSDCPEDQLPRCPSSISGHWWTKLLFGPQICWECGQSNTEPDYDLWRRVCTPCAERNLVNTIPGYTETHELNSIVRRTMLNTDDYYGRGRFWRSDGVAIVAQYEACAENSGSEAALQFIEEQRQLVFAYRNLAHQCKSVRDSVLKQLIVEGFDECDVSGASYDIENCKVLLRKGRLTAKVWNRARPYILPYVIAAQALRLEREREVRVRLRKDAIIAAALMALRAPVPKLQHAYYPPPNTIRSFPPLADLLNEDSDDFLSLNNPQLSAALADARAFVEAWAKETQALLVSLLPGAHAGEPDFSLLDLATSVFCVRRINAQSTDVAIGWEEARAHLHWFQGGPEPAVPGDLLIEFNTRGSTVAAELAMLLGMDPETTTATDLDEADERFCCGICPLDFLGQQCVMSWRDCVRHVGSNSSPSHNRSSWLRLSPIAAADVRQREEPNDYSSIPTWSCALCIESTPLFEVRKYLEDHIRKTHLIDSPAEGDHFVFSKGSERPTKQPILLSIAGAQAARYRCNRCACDLPLVVKLLPKHTLRYHIHDEHSVEFSAITADNWTHVELLVPPPGAPMACGNATNSA</sequence>
<dbReference type="OrthoDB" id="2322499at2759"/>
<evidence type="ECO:0000313" key="1">
    <source>
        <dbReference type="EMBL" id="KAF7357215.1"/>
    </source>
</evidence>